<dbReference type="Pfam" id="PF03066">
    <property type="entry name" value="Nucleoplasmin"/>
    <property type="match status" value="1"/>
</dbReference>
<dbReference type="InterPro" id="IPR004301">
    <property type="entry name" value="Nucleoplasmin"/>
</dbReference>
<evidence type="ECO:0000256" key="2">
    <source>
        <dbReference type="ARBA" id="ARBA00010744"/>
    </source>
</evidence>
<dbReference type="Gene3D" id="2.60.120.340">
    <property type="entry name" value="Nucleoplasmin core domain"/>
    <property type="match status" value="1"/>
</dbReference>
<dbReference type="GO" id="GO:0003682">
    <property type="term" value="F:chromatin binding"/>
    <property type="evidence" value="ECO:0007669"/>
    <property type="project" value="TreeGrafter"/>
</dbReference>
<evidence type="ECO:0000259" key="6">
    <source>
        <dbReference type="Pfam" id="PF03066"/>
    </source>
</evidence>
<gene>
    <name evidence="7" type="ORF">U0070_000422</name>
</gene>
<dbReference type="GO" id="GO:0045944">
    <property type="term" value="P:positive regulation of transcription by RNA polymerase II"/>
    <property type="evidence" value="ECO:0007669"/>
    <property type="project" value="TreeGrafter"/>
</dbReference>
<dbReference type="AlphaFoldDB" id="A0AAW0HRG3"/>
<dbReference type="GO" id="GO:0042274">
    <property type="term" value="P:ribosomal small subunit biogenesis"/>
    <property type="evidence" value="ECO:0007669"/>
    <property type="project" value="TreeGrafter"/>
</dbReference>
<sequence length="114" mass="12625">MEESMDIDMSLLRSQNYFFGCGLTADKTYHFKVDNDECEQQLEAETKDKLHIIKAEAMNYEGSPIKVTPATLKMSVLPTVFPGGFEMTPPASLRTLVAAEGDAGSEEEEQEDAN</sequence>
<dbReference type="GO" id="GO:0010824">
    <property type="term" value="P:regulation of centrosome duplication"/>
    <property type="evidence" value="ECO:0007669"/>
    <property type="project" value="TreeGrafter"/>
</dbReference>
<dbReference type="PANTHER" id="PTHR22747:SF28">
    <property type="entry name" value="NUCLEOPHOSMIN"/>
    <property type="match status" value="1"/>
</dbReference>
<comment type="similarity">
    <text evidence="2">Belongs to the nucleoplasmin family.</text>
</comment>
<dbReference type="GO" id="GO:0000055">
    <property type="term" value="P:ribosomal large subunit export from nucleus"/>
    <property type="evidence" value="ECO:0007669"/>
    <property type="project" value="TreeGrafter"/>
</dbReference>
<evidence type="ECO:0000256" key="4">
    <source>
        <dbReference type="ARBA" id="ARBA00023186"/>
    </source>
</evidence>
<dbReference type="GO" id="GO:0005813">
    <property type="term" value="C:centrosome"/>
    <property type="evidence" value="ECO:0007669"/>
    <property type="project" value="TreeGrafter"/>
</dbReference>
<dbReference type="GO" id="GO:0000056">
    <property type="term" value="P:ribosomal small subunit export from nucleus"/>
    <property type="evidence" value="ECO:0007669"/>
    <property type="project" value="TreeGrafter"/>
</dbReference>
<dbReference type="GO" id="GO:1990904">
    <property type="term" value="C:ribonucleoprotein complex"/>
    <property type="evidence" value="ECO:0007669"/>
    <property type="project" value="TreeGrafter"/>
</dbReference>
<accession>A0AAW0HRG3</accession>
<evidence type="ECO:0000256" key="5">
    <source>
        <dbReference type="ARBA" id="ARBA00023242"/>
    </source>
</evidence>
<dbReference type="GO" id="GO:0005737">
    <property type="term" value="C:cytoplasm"/>
    <property type="evidence" value="ECO:0007669"/>
    <property type="project" value="TreeGrafter"/>
</dbReference>
<dbReference type="InterPro" id="IPR036824">
    <property type="entry name" value="Nucleoplasmin_core_dom_sf"/>
</dbReference>
<organism evidence="7 8">
    <name type="scientific">Myodes glareolus</name>
    <name type="common">Bank vole</name>
    <name type="synonym">Clethrionomys glareolus</name>
    <dbReference type="NCBI Taxonomy" id="447135"/>
    <lineage>
        <taxon>Eukaryota</taxon>
        <taxon>Metazoa</taxon>
        <taxon>Chordata</taxon>
        <taxon>Craniata</taxon>
        <taxon>Vertebrata</taxon>
        <taxon>Euteleostomi</taxon>
        <taxon>Mammalia</taxon>
        <taxon>Eutheria</taxon>
        <taxon>Euarchontoglires</taxon>
        <taxon>Glires</taxon>
        <taxon>Rodentia</taxon>
        <taxon>Myomorpha</taxon>
        <taxon>Muroidea</taxon>
        <taxon>Cricetidae</taxon>
        <taxon>Arvicolinae</taxon>
        <taxon>Myodes</taxon>
    </lineage>
</organism>
<dbReference type="GO" id="GO:0003723">
    <property type="term" value="F:RNA binding"/>
    <property type="evidence" value="ECO:0007669"/>
    <property type="project" value="TreeGrafter"/>
</dbReference>
<keyword evidence="4" id="KW-0143">Chaperone</keyword>
<protein>
    <recommendedName>
        <fullName evidence="3">Nucleophosmin</fullName>
    </recommendedName>
</protein>
<feature type="domain" description="Nucleoplasmin core" evidence="6">
    <location>
        <begin position="18"/>
        <end position="98"/>
    </location>
</feature>
<dbReference type="GO" id="GO:0042393">
    <property type="term" value="F:histone binding"/>
    <property type="evidence" value="ECO:0007669"/>
    <property type="project" value="TreeGrafter"/>
</dbReference>
<dbReference type="GO" id="GO:0005654">
    <property type="term" value="C:nucleoplasm"/>
    <property type="evidence" value="ECO:0007669"/>
    <property type="project" value="UniProtKB-SubCell"/>
</dbReference>
<dbReference type="GO" id="GO:0042273">
    <property type="term" value="P:ribosomal large subunit biogenesis"/>
    <property type="evidence" value="ECO:0007669"/>
    <property type="project" value="TreeGrafter"/>
</dbReference>
<dbReference type="Proteomes" id="UP001488838">
    <property type="component" value="Unassembled WGS sequence"/>
</dbReference>
<evidence type="ECO:0000256" key="3">
    <source>
        <dbReference type="ARBA" id="ARBA00020749"/>
    </source>
</evidence>
<dbReference type="SUPFAM" id="SSF69203">
    <property type="entry name" value="Nucleoplasmin-like core domain"/>
    <property type="match status" value="1"/>
</dbReference>
<keyword evidence="5" id="KW-0539">Nucleus</keyword>
<dbReference type="InterPro" id="IPR024057">
    <property type="entry name" value="Nucleoplasmin_core_dom"/>
</dbReference>
<comment type="caution">
    <text evidence="7">The sequence shown here is derived from an EMBL/GenBank/DDBJ whole genome shotgun (WGS) entry which is preliminary data.</text>
</comment>
<dbReference type="GO" id="GO:0005730">
    <property type="term" value="C:nucleolus"/>
    <property type="evidence" value="ECO:0007669"/>
    <property type="project" value="TreeGrafter"/>
</dbReference>
<evidence type="ECO:0000313" key="7">
    <source>
        <dbReference type="EMBL" id="KAK7804716.1"/>
    </source>
</evidence>
<evidence type="ECO:0000256" key="1">
    <source>
        <dbReference type="ARBA" id="ARBA00004642"/>
    </source>
</evidence>
<dbReference type="EMBL" id="JBBHLL010000364">
    <property type="protein sequence ID" value="KAK7804716.1"/>
    <property type="molecule type" value="Genomic_DNA"/>
</dbReference>
<proteinExistence type="inferred from homology"/>
<dbReference type="PANTHER" id="PTHR22747">
    <property type="entry name" value="NUCLEOPLASMIN"/>
    <property type="match status" value="1"/>
</dbReference>
<reference evidence="7 8" key="1">
    <citation type="journal article" date="2023" name="bioRxiv">
        <title>Conserved and derived expression patterns and positive selection on dental genes reveal complex evolutionary context of ever-growing rodent molars.</title>
        <authorList>
            <person name="Calamari Z.T."/>
            <person name="Song A."/>
            <person name="Cohen E."/>
            <person name="Akter M."/>
            <person name="Roy R.D."/>
            <person name="Hallikas O."/>
            <person name="Christensen M.M."/>
            <person name="Li P."/>
            <person name="Marangoni P."/>
            <person name="Jernvall J."/>
            <person name="Klein O.D."/>
        </authorList>
    </citation>
    <scope>NUCLEOTIDE SEQUENCE [LARGE SCALE GENOMIC DNA]</scope>
    <source>
        <strain evidence="7">V071</strain>
    </source>
</reference>
<comment type="subcellular location">
    <subcellularLocation>
        <location evidence="1">Nucleus</location>
        <location evidence="1">Nucleoplasm</location>
    </subcellularLocation>
</comment>
<keyword evidence="8" id="KW-1185">Reference proteome</keyword>
<dbReference type="GO" id="GO:0006338">
    <property type="term" value="P:chromatin remodeling"/>
    <property type="evidence" value="ECO:0007669"/>
    <property type="project" value="TreeGrafter"/>
</dbReference>
<evidence type="ECO:0000313" key="8">
    <source>
        <dbReference type="Proteomes" id="UP001488838"/>
    </source>
</evidence>
<name>A0AAW0HRG3_MYOGA</name>